<dbReference type="GO" id="GO:0046084">
    <property type="term" value="P:adenine biosynthetic process"/>
    <property type="evidence" value="ECO:0007669"/>
    <property type="project" value="TreeGrafter"/>
</dbReference>
<dbReference type="HAMAP" id="MF_00741">
    <property type="entry name" value="AIRS"/>
    <property type="match status" value="1"/>
</dbReference>
<dbReference type="InterPro" id="IPR010918">
    <property type="entry name" value="PurM-like_C_dom"/>
</dbReference>
<keyword evidence="4" id="KW-0436">Ligase</keyword>
<evidence type="ECO:0000313" key="12">
    <source>
        <dbReference type="EMBL" id="RAL49129.1"/>
    </source>
</evidence>
<dbReference type="Gene3D" id="3.30.1330.10">
    <property type="entry name" value="PurM-like, N-terminal domain"/>
    <property type="match status" value="1"/>
</dbReference>
<dbReference type="Pfam" id="PF00586">
    <property type="entry name" value="AIRS"/>
    <property type="match status" value="1"/>
</dbReference>
<sequence>MECTSPYDSFLQFILKISKPRPNLKVKCLEIPPLLLFTSSFFCKPHARPSSLHTPEPAFPSPWACTPLPGSGDRSPSLRPWPPRFRTSGDSWLAMTTPYIANMELTGCTMKSPISCKKSHTLSSNLCISGRRCIFNVHSKSCLKLHPESKRKTKVVSASHGSNSHDDKAISASLTYKDAGVDIDAGSELVRRIAKMAPGIGGFGGLFPLGDSYLVAGTDGVGTKLKLAFETGIHETIGIDLVAMSVNDIVTSGAKPLFFLDYFATSHLDVDLAEKVIKGIVDGCKQSDCALLGGETAEMPDFYATGEYDLSGFAVGIVKKDSVINGRNIIPGDVLIGLPSSGVHSNGFSLVRRVIKQSGLSLNDQLPGNSITLGEALMAPTVIYVKQVLDIINKGVVKGIAHITGGGFTDNIPRVFPKGLGAAVNKDSWVVPPVFKWIQEAGKIEDAEMRRTFNMGIGMVLVVTPDTARKILEDETFEAFRLGEVVEGDGVSYL</sequence>
<evidence type="ECO:0000256" key="2">
    <source>
        <dbReference type="ARBA" id="ARBA00010280"/>
    </source>
</evidence>
<dbReference type="SUPFAM" id="SSF55326">
    <property type="entry name" value="PurM N-terminal domain-like"/>
    <property type="match status" value="1"/>
</dbReference>
<organism evidence="12 13">
    <name type="scientific">Cuscuta australis</name>
    <dbReference type="NCBI Taxonomy" id="267555"/>
    <lineage>
        <taxon>Eukaryota</taxon>
        <taxon>Viridiplantae</taxon>
        <taxon>Streptophyta</taxon>
        <taxon>Embryophyta</taxon>
        <taxon>Tracheophyta</taxon>
        <taxon>Spermatophyta</taxon>
        <taxon>Magnoliopsida</taxon>
        <taxon>eudicotyledons</taxon>
        <taxon>Gunneridae</taxon>
        <taxon>Pentapetalae</taxon>
        <taxon>asterids</taxon>
        <taxon>lamiids</taxon>
        <taxon>Solanales</taxon>
        <taxon>Convolvulaceae</taxon>
        <taxon>Cuscuteae</taxon>
        <taxon>Cuscuta</taxon>
        <taxon>Cuscuta subgen. Grammica</taxon>
        <taxon>Cuscuta sect. Cleistogrammica</taxon>
    </lineage>
</organism>
<feature type="domain" description="PurM-like N-terminal" evidence="10">
    <location>
        <begin position="210"/>
        <end position="318"/>
    </location>
</feature>
<evidence type="ECO:0000256" key="7">
    <source>
        <dbReference type="ARBA" id="ARBA00031908"/>
    </source>
</evidence>
<proteinExistence type="inferred from homology"/>
<evidence type="ECO:0000259" key="11">
    <source>
        <dbReference type="Pfam" id="PF02769"/>
    </source>
</evidence>
<dbReference type="NCBIfam" id="TIGR00878">
    <property type="entry name" value="purM"/>
    <property type="match status" value="1"/>
</dbReference>
<evidence type="ECO:0000256" key="1">
    <source>
        <dbReference type="ARBA" id="ARBA00004686"/>
    </source>
</evidence>
<keyword evidence="13" id="KW-1185">Reference proteome</keyword>
<dbReference type="AlphaFoldDB" id="A0A328DXP1"/>
<dbReference type="InterPro" id="IPR004733">
    <property type="entry name" value="PurM_cligase"/>
</dbReference>
<dbReference type="PANTHER" id="PTHR10520:SF12">
    <property type="entry name" value="TRIFUNCTIONAL PURINE BIOSYNTHETIC PROTEIN ADENOSINE-3"/>
    <property type="match status" value="1"/>
</dbReference>
<dbReference type="InterPro" id="IPR036921">
    <property type="entry name" value="PurM-like_N_sf"/>
</dbReference>
<dbReference type="GO" id="GO:0005829">
    <property type="term" value="C:cytosol"/>
    <property type="evidence" value="ECO:0007669"/>
    <property type="project" value="TreeGrafter"/>
</dbReference>
<dbReference type="CDD" id="cd02196">
    <property type="entry name" value="PurM"/>
    <property type="match status" value="1"/>
</dbReference>
<dbReference type="EMBL" id="NQVE01000092">
    <property type="protein sequence ID" value="RAL49129.1"/>
    <property type="molecule type" value="Genomic_DNA"/>
</dbReference>
<dbReference type="Pfam" id="PF02769">
    <property type="entry name" value="AIRS_C"/>
    <property type="match status" value="1"/>
</dbReference>
<dbReference type="FunFam" id="3.30.1330.10:FF:000001">
    <property type="entry name" value="Phosphoribosylformylglycinamidine cyclo-ligase"/>
    <property type="match status" value="1"/>
</dbReference>
<gene>
    <name evidence="12" type="ORF">DM860_017159</name>
</gene>
<name>A0A328DXP1_9ASTE</name>
<comment type="similarity">
    <text evidence="2">Belongs to the AIR synthase family.</text>
</comment>
<evidence type="ECO:0000256" key="5">
    <source>
        <dbReference type="ARBA" id="ARBA00022741"/>
    </source>
</evidence>
<dbReference type="InterPro" id="IPR016188">
    <property type="entry name" value="PurM-like_N"/>
</dbReference>
<dbReference type="InterPro" id="IPR036676">
    <property type="entry name" value="PurM-like_C_sf"/>
</dbReference>
<evidence type="ECO:0000256" key="4">
    <source>
        <dbReference type="ARBA" id="ARBA00022598"/>
    </source>
</evidence>
<dbReference type="GO" id="GO:0004641">
    <property type="term" value="F:phosphoribosylformylglycinamidine cyclo-ligase activity"/>
    <property type="evidence" value="ECO:0007669"/>
    <property type="project" value="UniProtKB-EC"/>
</dbReference>
<dbReference type="Proteomes" id="UP000249390">
    <property type="component" value="Unassembled WGS sequence"/>
</dbReference>
<dbReference type="PANTHER" id="PTHR10520">
    <property type="entry name" value="TRIFUNCTIONAL PURINE BIOSYNTHETIC PROTEIN ADENOSINE-3-RELATED"/>
    <property type="match status" value="1"/>
</dbReference>
<comment type="pathway">
    <text evidence="1">Purine metabolism; IMP biosynthesis via de novo pathway; 5-amino-1-(5-phospho-D-ribosyl)imidazole from N(2)-formyl-N(1)-(5-phospho-D-ribosyl)glycinamide: step 2/2.</text>
</comment>
<comment type="catalytic activity">
    <reaction evidence="9">
        <text>2-formamido-N(1)-(5-O-phospho-beta-D-ribosyl)acetamidine + ATP = 5-amino-1-(5-phospho-beta-D-ribosyl)imidazole + ADP + phosphate + H(+)</text>
        <dbReference type="Rhea" id="RHEA:23032"/>
        <dbReference type="ChEBI" id="CHEBI:15378"/>
        <dbReference type="ChEBI" id="CHEBI:30616"/>
        <dbReference type="ChEBI" id="CHEBI:43474"/>
        <dbReference type="ChEBI" id="CHEBI:137981"/>
        <dbReference type="ChEBI" id="CHEBI:147287"/>
        <dbReference type="ChEBI" id="CHEBI:456216"/>
        <dbReference type="EC" id="6.3.3.1"/>
    </reaction>
</comment>
<dbReference type="Gene3D" id="3.90.650.10">
    <property type="entry name" value="PurM-like C-terminal domain"/>
    <property type="match status" value="1"/>
</dbReference>
<dbReference type="EC" id="6.3.3.1" evidence="3"/>
<dbReference type="FunFam" id="3.90.650.10:FF:000001">
    <property type="entry name" value="Phosphoribosylformylglycinamidine cyclo-ligase"/>
    <property type="match status" value="1"/>
</dbReference>
<reference evidence="12 13" key="1">
    <citation type="submission" date="2018-06" db="EMBL/GenBank/DDBJ databases">
        <title>The Genome of Cuscuta australis (Dodder) Provides Insight into the Evolution of Plant Parasitism.</title>
        <authorList>
            <person name="Liu H."/>
        </authorList>
    </citation>
    <scope>NUCLEOTIDE SEQUENCE [LARGE SCALE GENOMIC DNA]</scope>
    <source>
        <strain evidence="13">cv. Yunnan</strain>
        <tissue evidence="12">Vines</tissue>
    </source>
</reference>
<dbReference type="GO" id="GO:0005524">
    <property type="term" value="F:ATP binding"/>
    <property type="evidence" value="ECO:0007669"/>
    <property type="project" value="UniProtKB-KW"/>
</dbReference>
<evidence type="ECO:0000256" key="3">
    <source>
        <dbReference type="ARBA" id="ARBA00013047"/>
    </source>
</evidence>
<dbReference type="GO" id="GO:0006189">
    <property type="term" value="P:'de novo' IMP biosynthetic process"/>
    <property type="evidence" value="ECO:0007669"/>
    <property type="project" value="UniProtKB-UniPathway"/>
</dbReference>
<evidence type="ECO:0000259" key="10">
    <source>
        <dbReference type="Pfam" id="PF00586"/>
    </source>
</evidence>
<evidence type="ECO:0000256" key="9">
    <source>
        <dbReference type="ARBA" id="ARBA00049057"/>
    </source>
</evidence>
<evidence type="ECO:0000256" key="8">
    <source>
        <dbReference type="ARBA" id="ARBA00032931"/>
    </source>
</evidence>
<comment type="caution">
    <text evidence="12">The sequence shown here is derived from an EMBL/GenBank/DDBJ whole genome shotgun (WGS) entry which is preliminary data.</text>
</comment>
<keyword evidence="5" id="KW-0547">Nucleotide-binding</keyword>
<evidence type="ECO:0000313" key="13">
    <source>
        <dbReference type="Proteomes" id="UP000249390"/>
    </source>
</evidence>
<accession>A0A328DXP1</accession>
<feature type="domain" description="PurM-like C-terminal" evidence="11">
    <location>
        <begin position="331"/>
        <end position="491"/>
    </location>
</feature>
<evidence type="ECO:0000256" key="6">
    <source>
        <dbReference type="ARBA" id="ARBA00022840"/>
    </source>
</evidence>
<protein>
    <recommendedName>
        <fullName evidence="3">phosphoribosylformylglycinamidine cyclo-ligase</fullName>
        <ecNumber evidence="3">6.3.3.1</ecNumber>
    </recommendedName>
    <alternativeName>
        <fullName evidence="8">AIR synthase</fullName>
    </alternativeName>
    <alternativeName>
        <fullName evidence="7">Phosphoribosyl-aminoimidazole synthetase</fullName>
    </alternativeName>
</protein>
<keyword evidence="6" id="KW-0067">ATP-binding</keyword>
<dbReference type="UniPathway" id="UPA00074">
    <property type="reaction ID" value="UER00129"/>
</dbReference>
<dbReference type="SUPFAM" id="SSF56042">
    <property type="entry name" value="PurM C-terminal domain-like"/>
    <property type="match status" value="1"/>
</dbReference>
<dbReference type="GO" id="GO:0004637">
    <property type="term" value="F:phosphoribosylamine-glycine ligase activity"/>
    <property type="evidence" value="ECO:0007669"/>
    <property type="project" value="TreeGrafter"/>
</dbReference>